<accession>A0ACC0DLU5</accession>
<evidence type="ECO:0000313" key="2">
    <source>
        <dbReference type="Proteomes" id="UP001497680"/>
    </source>
</evidence>
<comment type="caution">
    <text evidence="1">The sequence shown here is derived from an EMBL/GenBank/DDBJ whole genome shotgun (WGS) entry which is preliminary data.</text>
</comment>
<name>A0ACC0DLU5_9PEZI</name>
<proteinExistence type="predicted"/>
<reference evidence="1 2" key="1">
    <citation type="journal article" date="2022" name="New Phytol.">
        <title>Ecological generalism drives hyperdiversity of secondary metabolite gene clusters in xylarialean endophytes.</title>
        <authorList>
            <person name="Franco M.E.E."/>
            <person name="Wisecaver J.H."/>
            <person name="Arnold A.E."/>
            <person name="Ju Y.M."/>
            <person name="Slot J.C."/>
            <person name="Ahrendt S."/>
            <person name="Moore L.P."/>
            <person name="Eastman K.E."/>
            <person name="Scott K."/>
            <person name="Konkel Z."/>
            <person name="Mondo S.J."/>
            <person name="Kuo A."/>
            <person name="Hayes R.D."/>
            <person name="Haridas S."/>
            <person name="Andreopoulos B."/>
            <person name="Riley R."/>
            <person name="LaButti K."/>
            <person name="Pangilinan J."/>
            <person name="Lipzen A."/>
            <person name="Amirebrahimi M."/>
            <person name="Yan J."/>
            <person name="Adam C."/>
            <person name="Keymanesh K."/>
            <person name="Ng V."/>
            <person name="Louie K."/>
            <person name="Northen T."/>
            <person name="Drula E."/>
            <person name="Henrissat B."/>
            <person name="Hsieh H.M."/>
            <person name="Youens-Clark K."/>
            <person name="Lutzoni F."/>
            <person name="Miadlikowska J."/>
            <person name="Eastwood D.C."/>
            <person name="Hamelin R.C."/>
            <person name="Grigoriev I.V."/>
            <person name="U'Ren J.M."/>
        </authorList>
    </citation>
    <scope>NUCLEOTIDE SEQUENCE [LARGE SCALE GENOMIC DNA]</scope>
    <source>
        <strain evidence="1 2">ER1909</strain>
    </source>
</reference>
<protein>
    <submittedName>
        <fullName evidence="1">Uncharacterized protein</fullName>
    </submittedName>
</protein>
<evidence type="ECO:0000313" key="1">
    <source>
        <dbReference type="EMBL" id="KAI6093719.1"/>
    </source>
</evidence>
<gene>
    <name evidence="1" type="ORF">F4821DRAFT_252717</name>
</gene>
<sequence>MERLTFFFDGVDNAPAEEPPGEAPINTVFESTVADTLRQYLQPKDGLSLTNAALAIISLLPETPRPAGLSEEYPILWELCVNAAEQIPYHHVCQMKLARLVIALRHSPKITATYIWDQSRDIKFTSELYRLAETVRDIYNPAYSVHGSDEKWNVEDGKRWVNTMAFYAHLHALNGGMLSTLCTWTMGDAFLSTASTKYDALDCHISAAAQWILCTGQNIFSSILAPEEEDEESLLGNRNLWTMDDWRRWKTGFAAAEREENLQQETRQLAKRSANLMEVLEATMVSV</sequence>
<dbReference type="Proteomes" id="UP001497680">
    <property type="component" value="Unassembled WGS sequence"/>
</dbReference>
<organism evidence="1 2">
    <name type="scientific">Hypoxylon rubiginosum</name>
    <dbReference type="NCBI Taxonomy" id="110542"/>
    <lineage>
        <taxon>Eukaryota</taxon>
        <taxon>Fungi</taxon>
        <taxon>Dikarya</taxon>
        <taxon>Ascomycota</taxon>
        <taxon>Pezizomycotina</taxon>
        <taxon>Sordariomycetes</taxon>
        <taxon>Xylariomycetidae</taxon>
        <taxon>Xylariales</taxon>
        <taxon>Hypoxylaceae</taxon>
        <taxon>Hypoxylon</taxon>
    </lineage>
</organism>
<keyword evidence="2" id="KW-1185">Reference proteome</keyword>
<dbReference type="EMBL" id="MU394280">
    <property type="protein sequence ID" value="KAI6093719.1"/>
    <property type="molecule type" value="Genomic_DNA"/>
</dbReference>